<keyword evidence="4" id="KW-1185">Reference proteome</keyword>
<name>A0ABD0TZQ4_DENTH</name>
<evidence type="ECO:0000256" key="1">
    <source>
        <dbReference type="SAM" id="Coils"/>
    </source>
</evidence>
<sequence length="144" mass="15969">MDMGSLNERFSEMERRFENLEDMMKQMLKNEAKTAPFGYTFITSFNEAQYTSTLPFDSYSKCFPSLLFTVSKLVTPSSSHGKQQHKEGGKPTGILGKTANPPKADLGTAAQHICSQKNNSKSTGKQGTEEPNSRPQAGLYYCLP</sequence>
<keyword evidence="1" id="KW-0175">Coiled coil</keyword>
<evidence type="ECO:0000313" key="3">
    <source>
        <dbReference type="EMBL" id="KAL0905023.1"/>
    </source>
</evidence>
<dbReference type="EMBL" id="JANQDX010000019">
    <property type="protein sequence ID" value="KAL0905023.1"/>
    <property type="molecule type" value="Genomic_DNA"/>
</dbReference>
<organism evidence="3 4">
    <name type="scientific">Dendrobium thyrsiflorum</name>
    <name type="common">Pinecone-like raceme dendrobium</name>
    <name type="synonym">Orchid</name>
    <dbReference type="NCBI Taxonomy" id="117978"/>
    <lineage>
        <taxon>Eukaryota</taxon>
        <taxon>Viridiplantae</taxon>
        <taxon>Streptophyta</taxon>
        <taxon>Embryophyta</taxon>
        <taxon>Tracheophyta</taxon>
        <taxon>Spermatophyta</taxon>
        <taxon>Magnoliopsida</taxon>
        <taxon>Liliopsida</taxon>
        <taxon>Asparagales</taxon>
        <taxon>Orchidaceae</taxon>
        <taxon>Epidendroideae</taxon>
        <taxon>Malaxideae</taxon>
        <taxon>Dendrobiinae</taxon>
        <taxon>Dendrobium</taxon>
    </lineage>
</organism>
<proteinExistence type="predicted"/>
<dbReference type="AlphaFoldDB" id="A0ABD0TZQ4"/>
<gene>
    <name evidence="3" type="ORF">M5K25_027194</name>
</gene>
<evidence type="ECO:0000256" key="2">
    <source>
        <dbReference type="SAM" id="MobiDB-lite"/>
    </source>
</evidence>
<feature type="coiled-coil region" evidence="1">
    <location>
        <begin position="3"/>
        <end position="30"/>
    </location>
</feature>
<comment type="caution">
    <text evidence="3">The sequence shown here is derived from an EMBL/GenBank/DDBJ whole genome shotgun (WGS) entry which is preliminary data.</text>
</comment>
<evidence type="ECO:0000313" key="4">
    <source>
        <dbReference type="Proteomes" id="UP001552299"/>
    </source>
</evidence>
<feature type="compositionally biased region" description="Polar residues" evidence="2">
    <location>
        <begin position="113"/>
        <end position="126"/>
    </location>
</feature>
<reference evidence="3 4" key="1">
    <citation type="journal article" date="2024" name="Plant Biotechnol. J.">
        <title>Dendrobium thyrsiflorum genome and its molecular insights into genes involved in important horticultural traits.</title>
        <authorList>
            <person name="Chen B."/>
            <person name="Wang J.Y."/>
            <person name="Zheng P.J."/>
            <person name="Li K.L."/>
            <person name="Liang Y.M."/>
            <person name="Chen X.F."/>
            <person name="Zhang C."/>
            <person name="Zhao X."/>
            <person name="He X."/>
            <person name="Zhang G.Q."/>
            <person name="Liu Z.J."/>
            <person name="Xu Q."/>
        </authorList>
    </citation>
    <scope>NUCLEOTIDE SEQUENCE [LARGE SCALE GENOMIC DNA]</scope>
    <source>
        <strain evidence="3">GZMU011</strain>
    </source>
</reference>
<dbReference type="Proteomes" id="UP001552299">
    <property type="component" value="Unassembled WGS sequence"/>
</dbReference>
<feature type="region of interest" description="Disordered" evidence="2">
    <location>
        <begin position="76"/>
        <end position="144"/>
    </location>
</feature>
<protein>
    <submittedName>
        <fullName evidence="3">Uncharacterized protein</fullName>
    </submittedName>
</protein>
<accession>A0ABD0TZQ4</accession>